<dbReference type="Gene3D" id="1.10.1660.10">
    <property type="match status" value="1"/>
</dbReference>
<organism evidence="3">
    <name type="scientific">Lacrimispora sp. BS-2</name>
    <dbReference type="NCBI Taxonomy" id="3151850"/>
    <lineage>
        <taxon>Bacteria</taxon>
        <taxon>Bacillati</taxon>
        <taxon>Bacillota</taxon>
        <taxon>Clostridia</taxon>
        <taxon>Lachnospirales</taxon>
        <taxon>Lachnospiraceae</taxon>
        <taxon>Lacrimispora</taxon>
    </lineage>
</organism>
<dbReference type="AlphaFoldDB" id="A0AAU7PUW6"/>
<dbReference type="GO" id="GO:0003677">
    <property type="term" value="F:DNA binding"/>
    <property type="evidence" value="ECO:0007669"/>
    <property type="project" value="UniProtKB-KW"/>
</dbReference>
<dbReference type="EMBL" id="CP157940">
    <property type="protein sequence ID" value="XBS55982.1"/>
    <property type="molecule type" value="Genomic_DNA"/>
</dbReference>
<dbReference type="RefSeq" id="WP_349948617.1">
    <property type="nucleotide sequence ID" value="NZ_CP157940.1"/>
</dbReference>
<dbReference type="Pfam" id="PF00376">
    <property type="entry name" value="MerR"/>
    <property type="match status" value="1"/>
</dbReference>
<feature type="domain" description="HTH merR-type" evidence="2">
    <location>
        <begin position="6"/>
        <end position="58"/>
    </location>
</feature>
<proteinExistence type="predicted"/>
<accession>A0AAU7PUW6</accession>
<reference evidence="3" key="1">
    <citation type="submission" date="2024-06" db="EMBL/GenBank/DDBJ databases">
        <title>Lacrimispora cavernae sp. nov., a novel anaerobe isolated from bat guano pile inside a cave.</title>
        <authorList>
            <person name="Miller S.L."/>
            <person name="Lu N."/>
            <person name="King J."/>
            <person name="Sankaranarayanan K."/>
            <person name="Lawson P.A."/>
        </authorList>
    </citation>
    <scope>NUCLEOTIDE SEQUENCE</scope>
    <source>
        <strain evidence="3">BS-2</strain>
    </source>
</reference>
<dbReference type="SUPFAM" id="SSF46955">
    <property type="entry name" value="Putative DNA-binding domain"/>
    <property type="match status" value="1"/>
</dbReference>
<protein>
    <submittedName>
        <fullName evidence="3">MerR family DNA-binding transcriptional regulator</fullName>
    </submittedName>
</protein>
<keyword evidence="1 3" id="KW-0238">DNA-binding</keyword>
<dbReference type="InterPro" id="IPR047057">
    <property type="entry name" value="MerR_fam"/>
</dbReference>
<sequence>MSDNPYLTTSEFAKACGVSKYTLFHYDNIGILKPEYVNDKGYRFYSLKQFSTFDITEE</sequence>
<dbReference type="PANTHER" id="PTHR30204:SF85">
    <property type="entry name" value="MULTIDRUG-EFFLUX TRANSPORTER 2 REGULATOR"/>
    <property type="match status" value="1"/>
</dbReference>
<dbReference type="PANTHER" id="PTHR30204">
    <property type="entry name" value="REDOX-CYCLING DRUG-SENSING TRANSCRIPTIONAL ACTIVATOR SOXR"/>
    <property type="match status" value="1"/>
</dbReference>
<dbReference type="GO" id="GO:0003700">
    <property type="term" value="F:DNA-binding transcription factor activity"/>
    <property type="evidence" value="ECO:0007669"/>
    <property type="project" value="InterPro"/>
</dbReference>
<dbReference type="SMART" id="SM00422">
    <property type="entry name" value="HTH_MERR"/>
    <property type="match status" value="1"/>
</dbReference>
<dbReference type="PROSITE" id="PS50937">
    <property type="entry name" value="HTH_MERR_2"/>
    <property type="match status" value="1"/>
</dbReference>
<dbReference type="InterPro" id="IPR009061">
    <property type="entry name" value="DNA-bd_dom_put_sf"/>
</dbReference>
<dbReference type="InterPro" id="IPR000551">
    <property type="entry name" value="MerR-type_HTH_dom"/>
</dbReference>
<gene>
    <name evidence="3" type="ORF">ABFV83_09425</name>
</gene>
<evidence type="ECO:0000313" key="3">
    <source>
        <dbReference type="EMBL" id="XBS55982.1"/>
    </source>
</evidence>
<evidence type="ECO:0000256" key="1">
    <source>
        <dbReference type="ARBA" id="ARBA00023125"/>
    </source>
</evidence>
<name>A0AAU7PUW6_9FIRM</name>
<evidence type="ECO:0000259" key="2">
    <source>
        <dbReference type="PROSITE" id="PS50937"/>
    </source>
</evidence>
<dbReference type="PROSITE" id="PS00552">
    <property type="entry name" value="HTH_MERR_1"/>
    <property type="match status" value="1"/>
</dbReference>